<organism evidence="1 2">
    <name type="scientific">Aspergillus fumigatus</name>
    <name type="common">Neosartorya fumigata</name>
    <dbReference type="NCBI Taxonomy" id="746128"/>
    <lineage>
        <taxon>Eukaryota</taxon>
        <taxon>Fungi</taxon>
        <taxon>Dikarya</taxon>
        <taxon>Ascomycota</taxon>
        <taxon>Pezizomycotina</taxon>
        <taxon>Eurotiomycetes</taxon>
        <taxon>Eurotiomycetidae</taxon>
        <taxon>Eurotiales</taxon>
        <taxon>Aspergillaceae</taxon>
        <taxon>Aspergillus</taxon>
        <taxon>Aspergillus subgen. Fumigati</taxon>
    </lineage>
</organism>
<proteinExistence type="predicted"/>
<gene>
    <name evidence="1" type="ORF">KXV57_006229</name>
</gene>
<dbReference type="Proteomes" id="UP000813423">
    <property type="component" value="Unassembled WGS sequence"/>
</dbReference>
<protein>
    <submittedName>
        <fullName evidence="1">Uncharacterized protein</fullName>
    </submittedName>
</protein>
<reference evidence="1" key="1">
    <citation type="submission" date="2021-08" db="EMBL/GenBank/DDBJ databases">
        <title>Global Aspergillus fumigatus from environmental and clinical sources.</title>
        <authorList>
            <person name="Barber A."/>
            <person name="Sae-Ong T."/>
        </authorList>
    </citation>
    <scope>NUCLEOTIDE SEQUENCE</scope>
    <source>
        <strain evidence="1">NRZ-2016-071</strain>
    </source>
</reference>
<dbReference type="EMBL" id="JAIBSC010000044">
    <property type="protein sequence ID" value="KAH1904930.1"/>
    <property type="molecule type" value="Genomic_DNA"/>
</dbReference>
<evidence type="ECO:0000313" key="1">
    <source>
        <dbReference type="EMBL" id="KAH1904930.1"/>
    </source>
</evidence>
<dbReference type="AlphaFoldDB" id="A0A8H4HKX5"/>
<sequence>MLDLPPKRSRDVLKAPAADTSEAKTISFACKTDQKGKTAPVDCTVLFEGIQNNNLEIPKVQSAIYASMPRLQRVDFEGLTDLRKLGSNVFKAGDDKLSQDVM</sequence>
<comment type="caution">
    <text evidence="1">The sequence shown here is derived from an EMBL/GenBank/DDBJ whole genome shotgun (WGS) entry which is preliminary data.</text>
</comment>
<accession>A0A8H4HKX5</accession>
<name>A0A8H4HKX5_ASPFM</name>
<evidence type="ECO:0000313" key="2">
    <source>
        <dbReference type="Proteomes" id="UP000813423"/>
    </source>
</evidence>